<feature type="region of interest" description="Disordered" evidence="2">
    <location>
        <begin position="1083"/>
        <end position="1152"/>
    </location>
</feature>
<dbReference type="CDD" id="cd00431">
    <property type="entry name" value="cysteine_hydrolases"/>
    <property type="match status" value="1"/>
</dbReference>
<dbReference type="InterPro" id="IPR036282">
    <property type="entry name" value="Glutathione-S-Trfase_C_sf"/>
</dbReference>
<dbReference type="Pfam" id="PF00857">
    <property type="entry name" value="Isochorismatase"/>
    <property type="match status" value="1"/>
</dbReference>
<dbReference type="PROSITE" id="PS51471">
    <property type="entry name" value="FE2OG_OXY"/>
    <property type="match status" value="1"/>
</dbReference>
<keyword evidence="5" id="KW-1185">Reference proteome</keyword>
<proteinExistence type="inferred from homology"/>
<dbReference type="InterPro" id="IPR036380">
    <property type="entry name" value="Isochorismatase-like_sf"/>
</dbReference>
<feature type="compositionally biased region" description="Low complexity" evidence="2">
    <location>
        <begin position="1128"/>
        <end position="1142"/>
    </location>
</feature>
<evidence type="ECO:0000256" key="1">
    <source>
        <dbReference type="ARBA" id="ARBA00006336"/>
    </source>
</evidence>
<feature type="compositionally biased region" description="Polar residues" evidence="2">
    <location>
        <begin position="924"/>
        <end position="934"/>
    </location>
</feature>
<evidence type="ECO:0000313" key="5">
    <source>
        <dbReference type="Proteomes" id="UP001175001"/>
    </source>
</evidence>
<feature type="compositionally biased region" description="Low complexity" evidence="2">
    <location>
        <begin position="1004"/>
        <end position="1022"/>
    </location>
</feature>
<dbReference type="Gene3D" id="3.40.50.850">
    <property type="entry name" value="Isochorismatase-like"/>
    <property type="match status" value="1"/>
</dbReference>
<feature type="compositionally biased region" description="Basic and acidic residues" evidence="2">
    <location>
        <begin position="1143"/>
        <end position="1152"/>
    </location>
</feature>
<feature type="domain" description="Fe2OG dioxygenase" evidence="3">
    <location>
        <begin position="594"/>
        <end position="712"/>
    </location>
</feature>
<dbReference type="SUPFAM" id="SSF51197">
    <property type="entry name" value="Clavaminate synthase-like"/>
    <property type="match status" value="1"/>
</dbReference>
<feature type="compositionally biased region" description="Polar residues" evidence="2">
    <location>
        <begin position="394"/>
        <end position="404"/>
    </location>
</feature>
<dbReference type="SUPFAM" id="SSF47616">
    <property type="entry name" value="GST C-terminal domain-like"/>
    <property type="match status" value="1"/>
</dbReference>
<dbReference type="GO" id="GO:0051213">
    <property type="term" value="F:dioxygenase activity"/>
    <property type="evidence" value="ECO:0007669"/>
    <property type="project" value="UniProtKB-KW"/>
</dbReference>
<evidence type="ECO:0000256" key="2">
    <source>
        <dbReference type="SAM" id="MobiDB-lite"/>
    </source>
</evidence>
<keyword evidence="4" id="KW-0223">Dioxygenase</keyword>
<feature type="region of interest" description="Disordered" evidence="2">
    <location>
        <begin position="993"/>
        <end position="1022"/>
    </location>
</feature>
<feature type="compositionally biased region" description="Low complexity" evidence="2">
    <location>
        <begin position="432"/>
        <end position="443"/>
    </location>
</feature>
<feature type="region of interest" description="Disordered" evidence="2">
    <location>
        <begin position="360"/>
        <end position="493"/>
    </location>
</feature>
<feature type="region of interest" description="Disordered" evidence="2">
    <location>
        <begin position="89"/>
        <end position="122"/>
    </location>
</feature>
<feature type="region of interest" description="Disordered" evidence="2">
    <location>
        <begin position="924"/>
        <end position="972"/>
    </location>
</feature>
<feature type="region of interest" description="Disordered" evidence="2">
    <location>
        <begin position="857"/>
        <end position="889"/>
    </location>
</feature>
<dbReference type="Pfam" id="PF13532">
    <property type="entry name" value="2OG-FeII_Oxy_2"/>
    <property type="match status" value="1"/>
</dbReference>
<evidence type="ECO:0000259" key="3">
    <source>
        <dbReference type="PROSITE" id="PS51471"/>
    </source>
</evidence>
<feature type="region of interest" description="Disordered" evidence="2">
    <location>
        <begin position="304"/>
        <end position="328"/>
    </location>
</feature>
<name>A0AA39XPC8_9PEZI</name>
<keyword evidence="4" id="KW-0560">Oxidoreductase</keyword>
<dbReference type="InterPro" id="IPR032854">
    <property type="entry name" value="ALKBH3"/>
</dbReference>
<dbReference type="Proteomes" id="UP001175001">
    <property type="component" value="Unassembled WGS sequence"/>
</dbReference>
<dbReference type="InterPro" id="IPR037151">
    <property type="entry name" value="AlkB-like_sf"/>
</dbReference>
<evidence type="ECO:0000313" key="4">
    <source>
        <dbReference type="EMBL" id="KAK0637758.1"/>
    </source>
</evidence>
<sequence>MASSFFADLLAQKQPQFQTHKALIAIGLQNDFCSPDGKLPVTQPPGLLDRIKRLVPTFREHAGHVIWVRTELDPNRPVDEADDADAIVTSAPDESLSPDDDGIGGADYDPQSRQGSRRRRTADLLKRVQARAQRVEREMAALQEDELFLTRGSGRQVCVAGSPGADWADDIADEIKPADTLITKTRYSALKDTTLLLTLRAKLITELYVCGCISNISVYATAVEAARHGIEIYLVDDCVGYRQLHRHQEAIRQMVEYMGAQTISSADLIAQITGKAEKGDTSQARKDGNDDDLDDMLKKLKLQDKDQSQCKGSSSPPKQAEIASKPSSASAVAISATPLEVADSDDALLEEATLLLERHSIRSRPRGEPQLPSRSSDSVRSKVRVRRKPPQKSQSPEKSNSPQNDGEKGSGPSSKDDQRTATSVAKLTGGESSSCETLKSSSSRPDTPQPAADKTTAPKAETASSQSPKPSTSRSRRKIQNLATLPTVGPSDKIGEGDSRIVFNFLPESLRATATPEKTFEEVVFYKLYNEVRWQKMLHNQGEVPRLVSVQGELGADGSMPVYRHPSDQSLPLLHFSPAVLRIRKQVEELVQHPVNHVLIQLYRDGQDYISEHSDKTLDIVRGSSIVNVSFGAQRTMRLRTKRSAKADDEASSARQTQRVPMPHNSVFVLGPQTNMRWLHGINADKRPPEERSDPEKDFGGMRISLTFRHIGTFLSNDSTKIWGQGATSKTRDAAKPVINGDEKKTEALIRAFGTENQATEFDWEETYGRGSDVLHSRDPPPETPTLYTSHSAVENQAVLLYLGQLGLQYSLVEPPPVRHSDDFERRSICFRDTDALNTEVCGGPLILAYLKTHYSQPTQSSPATGGSDDDQKRRASDGEPGAAAGSVSRAAAAATQTYLAHAAHLHRLWAKYLCATSTAPQSPFCSSPTSSQRPAAKQPSSHESPPPPPSSSSHPAPTTTTPPPTSSSIPPELARALSIDLAALEETCPTTRLRRSTTHHHSSTGSIQSAASPSSSTSAVTTASSFSSLSPFLAGDVFSVADCAVWPLIDALRRSGWDGWSDERWPELVGYWRALGEERGLVDSGGKVDGGVEGGGSKQAESKKGDEKGEGEGVVDGERGRTVEQQGDGVEASSSSSAVGDGAKKEGKAVE</sequence>
<feature type="compositionally biased region" description="Gly residues" evidence="2">
    <location>
        <begin position="1088"/>
        <end position="1098"/>
    </location>
</feature>
<dbReference type="SUPFAM" id="SSF52499">
    <property type="entry name" value="Isochorismatase-like hydrolases"/>
    <property type="match status" value="1"/>
</dbReference>
<comment type="caution">
    <text evidence="4">The sequence shown here is derived from an EMBL/GenBank/DDBJ whole genome shotgun (WGS) entry which is preliminary data.</text>
</comment>
<feature type="compositionally biased region" description="Basic and acidic residues" evidence="2">
    <location>
        <begin position="1101"/>
        <end position="1123"/>
    </location>
</feature>
<dbReference type="InterPro" id="IPR005123">
    <property type="entry name" value="Oxoglu/Fe-dep_dioxygenase_dom"/>
</dbReference>
<dbReference type="Gene3D" id="2.60.120.590">
    <property type="entry name" value="Alpha-ketoglutarate-dependent dioxygenase AlkB-like"/>
    <property type="match status" value="1"/>
</dbReference>
<feature type="compositionally biased region" description="Basic residues" evidence="2">
    <location>
        <begin position="993"/>
        <end position="1003"/>
    </location>
</feature>
<dbReference type="GO" id="GO:0006307">
    <property type="term" value="P:DNA alkylation repair"/>
    <property type="evidence" value="ECO:0007669"/>
    <property type="project" value="InterPro"/>
</dbReference>
<dbReference type="AlphaFoldDB" id="A0AA39XPC8"/>
<dbReference type="PANTHER" id="PTHR31212:SF5">
    <property type="entry name" value="ISOCHORISMATASE FAMILY PROTEIN FAMILY (AFU_ORTHOLOGUE AFUA_3G14500)"/>
    <property type="match status" value="1"/>
</dbReference>
<gene>
    <name evidence="4" type="primary">ALKBH3</name>
    <name evidence="4" type="ORF">DIS24_g10493</name>
</gene>
<dbReference type="PANTHER" id="PTHR31212">
    <property type="entry name" value="ALPHA-KETOGLUTARATE-DEPENDENT DIOXYGENASE ALKB HOMOLOG 3"/>
    <property type="match status" value="1"/>
</dbReference>
<dbReference type="EMBL" id="JAUJDW010000114">
    <property type="protein sequence ID" value="KAK0637758.1"/>
    <property type="molecule type" value="Genomic_DNA"/>
</dbReference>
<accession>A0AA39XPC8</accession>
<organism evidence="4 5">
    <name type="scientific">Lasiodiplodia hormozganensis</name>
    <dbReference type="NCBI Taxonomy" id="869390"/>
    <lineage>
        <taxon>Eukaryota</taxon>
        <taxon>Fungi</taxon>
        <taxon>Dikarya</taxon>
        <taxon>Ascomycota</taxon>
        <taxon>Pezizomycotina</taxon>
        <taxon>Dothideomycetes</taxon>
        <taxon>Dothideomycetes incertae sedis</taxon>
        <taxon>Botryosphaeriales</taxon>
        <taxon>Botryosphaeriaceae</taxon>
        <taxon>Lasiodiplodia</taxon>
    </lineage>
</organism>
<reference evidence="4" key="1">
    <citation type="submission" date="2023-06" db="EMBL/GenBank/DDBJ databases">
        <title>Multi-omics analyses reveal the molecular pathogenesis toolkit of Lasiodiplodia hormozganensis, a cross-kingdom pathogen.</title>
        <authorList>
            <person name="Felix C."/>
            <person name="Meneses R."/>
            <person name="Goncalves M.F.M."/>
            <person name="Tilleman L."/>
            <person name="Duarte A.S."/>
            <person name="Jorrin-Novo J.V."/>
            <person name="Van De Peer Y."/>
            <person name="Deforce D."/>
            <person name="Van Nieuwerburgh F."/>
            <person name="Esteves A.C."/>
            <person name="Alves A."/>
        </authorList>
    </citation>
    <scope>NUCLEOTIDE SEQUENCE</scope>
    <source>
        <strain evidence="4">CBS 339.90</strain>
    </source>
</reference>
<protein>
    <submittedName>
        <fullName evidence="4">Alpha-ketoglutarate-dependent dioxygenase alkB-like protein 3</fullName>
    </submittedName>
</protein>
<dbReference type="InterPro" id="IPR000868">
    <property type="entry name" value="Isochorismatase-like_dom"/>
</dbReference>
<dbReference type="InterPro" id="IPR027450">
    <property type="entry name" value="AlkB-like"/>
</dbReference>
<feature type="compositionally biased region" description="Basic residues" evidence="2">
    <location>
        <begin position="381"/>
        <end position="390"/>
    </location>
</feature>
<dbReference type="CDD" id="cd00299">
    <property type="entry name" value="GST_C_family"/>
    <property type="match status" value="1"/>
</dbReference>
<comment type="similarity">
    <text evidence="1">Belongs to the isochorismatase family.</text>
</comment>
<feature type="compositionally biased region" description="Low complexity" evidence="2">
    <location>
        <begin position="464"/>
        <end position="473"/>
    </location>
</feature>